<dbReference type="Proteomes" id="UP001555100">
    <property type="component" value="Unassembled WGS sequence"/>
</dbReference>
<keyword evidence="2" id="KW-1185">Reference proteome</keyword>
<name>A0ABV3N9L7_9ACTO</name>
<gene>
    <name evidence="1" type="ORF">V3M73_02530</name>
</gene>
<comment type="caution">
    <text evidence="1">The sequence shown here is derived from an EMBL/GenBank/DDBJ whole genome shotgun (WGS) entry which is preliminary data.</text>
</comment>
<evidence type="ECO:0000313" key="2">
    <source>
        <dbReference type="Proteomes" id="UP001555100"/>
    </source>
</evidence>
<reference evidence="1 2" key="1">
    <citation type="submission" date="2024-01" db="EMBL/GenBank/DDBJ databases">
        <title>Genomic analysis and antimicrobial resistance profiles of Trueperella pyogenes isolated from domestic and wild animals.</title>
        <authorList>
            <person name="Magossi G."/>
            <person name="Gzyl K.E."/>
            <person name="Holman D.B."/>
            <person name="Amat S."/>
        </authorList>
    </citation>
    <scope>NUCLEOTIDE SEQUENCE [LARGE SCALE GENOMIC DNA]</scope>
    <source>
        <strain evidence="1 2">1494</strain>
    </source>
</reference>
<proteinExistence type="predicted"/>
<protein>
    <submittedName>
        <fullName evidence="1">Uncharacterized protein</fullName>
    </submittedName>
</protein>
<sequence>METWLIIIAATMTIVSATLGAPTWMILTASSITIIATATAIKARATKEQ</sequence>
<dbReference type="EMBL" id="JBAGNM010000001">
    <property type="protein sequence ID" value="MEW6953902.1"/>
    <property type="molecule type" value="Genomic_DNA"/>
</dbReference>
<accession>A0ABV3N9L7</accession>
<dbReference type="RefSeq" id="WP_164998857.1">
    <property type="nucleotide sequence ID" value="NZ_CP033902.1"/>
</dbReference>
<evidence type="ECO:0000313" key="1">
    <source>
        <dbReference type="EMBL" id="MEW6953902.1"/>
    </source>
</evidence>
<organism evidence="1 2">
    <name type="scientific">Trueperella pyogenes</name>
    <dbReference type="NCBI Taxonomy" id="1661"/>
    <lineage>
        <taxon>Bacteria</taxon>
        <taxon>Bacillati</taxon>
        <taxon>Actinomycetota</taxon>
        <taxon>Actinomycetes</taxon>
        <taxon>Actinomycetales</taxon>
        <taxon>Actinomycetaceae</taxon>
        <taxon>Trueperella</taxon>
    </lineage>
</organism>